<organism evidence="5 6">
    <name type="scientific">Nocardia arthritidis</name>
    <dbReference type="NCBI Taxonomy" id="228602"/>
    <lineage>
        <taxon>Bacteria</taxon>
        <taxon>Bacillati</taxon>
        <taxon>Actinomycetota</taxon>
        <taxon>Actinomycetes</taxon>
        <taxon>Mycobacteriales</taxon>
        <taxon>Nocardiaceae</taxon>
        <taxon>Nocardia</taxon>
    </lineage>
</organism>
<dbReference type="Gene3D" id="3.90.180.10">
    <property type="entry name" value="Medium-chain alcohol dehydrogenases, catalytic domain"/>
    <property type="match status" value="2"/>
</dbReference>
<dbReference type="AlphaFoldDB" id="A0A6G9YSU1"/>
<dbReference type="Pfam" id="PF00107">
    <property type="entry name" value="ADH_zinc_N"/>
    <property type="match status" value="1"/>
</dbReference>
<comment type="cofactor">
    <cofactor evidence="2">
        <name>Zn(2+)</name>
        <dbReference type="ChEBI" id="CHEBI:29105"/>
    </cofactor>
</comment>
<accession>A0A6G9YSU1</accession>
<evidence type="ECO:0000256" key="2">
    <source>
        <dbReference type="RuleBase" id="RU361277"/>
    </source>
</evidence>
<dbReference type="EMBL" id="CP046172">
    <property type="protein sequence ID" value="QIS16379.1"/>
    <property type="molecule type" value="Genomic_DNA"/>
</dbReference>
<feature type="compositionally biased region" description="Polar residues" evidence="3">
    <location>
        <begin position="1"/>
        <end position="13"/>
    </location>
</feature>
<dbReference type="InterPro" id="IPR013149">
    <property type="entry name" value="ADH-like_C"/>
</dbReference>
<sequence>MRATTSRSAAVSTPASARPWPGWRARRRCGRCSSGIRTCGWTGLRCGATWSPCTGISGCLRNSRCPWHIEYRGQRRETTTVRGVAMRAAVVSKTEFEVRELPAQAPGRGQVLLDVTRCGICGSDLHARTHADEMADLAAATGYAHFMRTEQSIVFGHEFSGTIAEYGPGCRKRWPTGTPVVALPIVRQGREPHLVGLSAAAPGAYAEQVVAQESMTLPIPNGLSAEHAALTEPMAVAWHAVRKSRIRKGQTAFVIGCGPIGLAVISMLKAAGVRTVVASDYSPRRRALATACGADTVVDPGTESPWAAGPKRGITGAADVLNLGFDAMERLRLIPNIPWWYVFRLAHTFNAGPSGPVIFECVGVPGIIDQILAAAPPMSRVVVVGVCMQTDRFQPAVAINKEIELRFVLGYDPGEFRDTLHMLADGKVDPAPLITGTVGLGGVDAAFTALGSPDEHAKILVDPRSGVTVP</sequence>
<dbReference type="GO" id="GO:0008270">
    <property type="term" value="F:zinc ion binding"/>
    <property type="evidence" value="ECO:0007669"/>
    <property type="project" value="InterPro"/>
</dbReference>
<dbReference type="GO" id="GO:0016491">
    <property type="term" value="F:oxidoreductase activity"/>
    <property type="evidence" value="ECO:0007669"/>
    <property type="project" value="UniProtKB-KW"/>
</dbReference>
<protein>
    <submittedName>
        <fullName evidence="5">Zinc-binding dehydrogenase</fullName>
    </submittedName>
</protein>
<dbReference type="CDD" id="cd08262">
    <property type="entry name" value="Zn_ADH8"/>
    <property type="match status" value="1"/>
</dbReference>
<keyword evidence="1" id="KW-0560">Oxidoreductase</keyword>
<dbReference type="KEGG" id="nah:F5544_42855"/>
<dbReference type="PROSITE" id="PS00059">
    <property type="entry name" value="ADH_ZINC"/>
    <property type="match status" value="1"/>
</dbReference>
<name>A0A6G9YSU1_9NOCA</name>
<keyword evidence="2" id="KW-0862">Zinc</keyword>
<evidence type="ECO:0000259" key="4">
    <source>
        <dbReference type="SMART" id="SM00829"/>
    </source>
</evidence>
<keyword evidence="2" id="KW-0479">Metal-binding</keyword>
<evidence type="ECO:0000313" key="5">
    <source>
        <dbReference type="EMBL" id="QIS16379.1"/>
    </source>
</evidence>
<proteinExistence type="inferred from homology"/>
<dbReference type="InterPro" id="IPR002328">
    <property type="entry name" value="ADH_Zn_CS"/>
</dbReference>
<gene>
    <name evidence="5" type="ORF">F5544_42855</name>
</gene>
<dbReference type="InterPro" id="IPR036291">
    <property type="entry name" value="NAD(P)-bd_dom_sf"/>
</dbReference>
<dbReference type="Pfam" id="PF08240">
    <property type="entry name" value="ADH_N"/>
    <property type="match status" value="1"/>
</dbReference>
<dbReference type="Gene3D" id="3.40.50.720">
    <property type="entry name" value="NAD(P)-binding Rossmann-like Domain"/>
    <property type="match status" value="2"/>
</dbReference>
<keyword evidence="6" id="KW-1185">Reference proteome</keyword>
<reference evidence="5 6" key="1">
    <citation type="journal article" date="2019" name="ACS Chem. Biol.">
        <title>Identification and Mobilization of a Cryptic Antibiotic Biosynthesis Gene Locus from a Human-Pathogenic Nocardia Isolate.</title>
        <authorList>
            <person name="Herisse M."/>
            <person name="Ishida K."/>
            <person name="Porter J.L."/>
            <person name="Howden B."/>
            <person name="Hertweck C."/>
            <person name="Stinear T.P."/>
            <person name="Pidot S.J."/>
        </authorList>
    </citation>
    <scope>NUCLEOTIDE SEQUENCE [LARGE SCALE GENOMIC DNA]</scope>
    <source>
        <strain evidence="5 6">AUSMDU00012717</strain>
    </source>
</reference>
<evidence type="ECO:0000313" key="6">
    <source>
        <dbReference type="Proteomes" id="UP000503540"/>
    </source>
</evidence>
<dbReference type="PANTHER" id="PTHR43189:SF1">
    <property type="entry name" value="ZINC-TYPE ALCOHOL DEHYDROGENASE-LIKE PROTEIN C1198.01"/>
    <property type="match status" value="1"/>
</dbReference>
<dbReference type="SUPFAM" id="SSF51735">
    <property type="entry name" value="NAD(P)-binding Rossmann-fold domains"/>
    <property type="match status" value="1"/>
</dbReference>
<dbReference type="InterPro" id="IPR011032">
    <property type="entry name" value="GroES-like_sf"/>
</dbReference>
<evidence type="ECO:0000256" key="3">
    <source>
        <dbReference type="SAM" id="MobiDB-lite"/>
    </source>
</evidence>
<dbReference type="InterPro" id="IPR020843">
    <property type="entry name" value="ER"/>
</dbReference>
<dbReference type="InterPro" id="IPR013154">
    <property type="entry name" value="ADH-like_N"/>
</dbReference>
<comment type="similarity">
    <text evidence="2">Belongs to the zinc-containing alcohol dehydrogenase family.</text>
</comment>
<evidence type="ECO:0000256" key="1">
    <source>
        <dbReference type="ARBA" id="ARBA00023002"/>
    </source>
</evidence>
<dbReference type="Proteomes" id="UP000503540">
    <property type="component" value="Chromosome"/>
</dbReference>
<dbReference type="PANTHER" id="PTHR43189">
    <property type="entry name" value="ZINC-TYPE ALCOHOL DEHYDROGENASE-LIKE PROTEIN C1198.01-RELATED"/>
    <property type="match status" value="1"/>
</dbReference>
<feature type="region of interest" description="Disordered" evidence="3">
    <location>
        <begin position="1"/>
        <end position="22"/>
    </location>
</feature>
<feature type="domain" description="Enoyl reductase (ER)" evidence="4">
    <location>
        <begin position="89"/>
        <end position="461"/>
    </location>
</feature>
<dbReference type="SUPFAM" id="SSF50129">
    <property type="entry name" value="GroES-like"/>
    <property type="match status" value="1"/>
</dbReference>
<dbReference type="SMART" id="SM00829">
    <property type="entry name" value="PKS_ER"/>
    <property type="match status" value="1"/>
</dbReference>